<feature type="compositionally biased region" description="Low complexity" evidence="2">
    <location>
        <begin position="184"/>
        <end position="200"/>
    </location>
</feature>
<accession>A0A3N4KX60</accession>
<evidence type="ECO:0000313" key="3">
    <source>
        <dbReference type="EMBL" id="RPB15096.1"/>
    </source>
</evidence>
<feature type="compositionally biased region" description="Basic and acidic residues" evidence="2">
    <location>
        <begin position="1"/>
        <end position="24"/>
    </location>
</feature>
<dbReference type="EMBL" id="ML119115">
    <property type="protein sequence ID" value="RPB15096.1"/>
    <property type="molecule type" value="Genomic_DNA"/>
</dbReference>
<proteinExistence type="predicted"/>
<dbReference type="AlphaFoldDB" id="A0A3N4KX60"/>
<dbReference type="InParanoid" id="A0A3N4KX60"/>
<feature type="compositionally biased region" description="Basic and acidic residues" evidence="2">
    <location>
        <begin position="242"/>
        <end position="268"/>
    </location>
</feature>
<name>A0A3N4KX60_9PEZI</name>
<evidence type="ECO:0000256" key="1">
    <source>
        <dbReference type="SAM" id="Coils"/>
    </source>
</evidence>
<feature type="region of interest" description="Disordered" evidence="2">
    <location>
        <begin position="610"/>
        <end position="634"/>
    </location>
</feature>
<feature type="compositionally biased region" description="Basic and acidic residues" evidence="2">
    <location>
        <begin position="611"/>
        <end position="634"/>
    </location>
</feature>
<keyword evidence="1" id="KW-0175">Coiled coil</keyword>
<feature type="compositionally biased region" description="Basic and acidic residues" evidence="2">
    <location>
        <begin position="310"/>
        <end position="323"/>
    </location>
</feature>
<dbReference type="Proteomes" id="UP000277580">
    <property type="component" value="Unassembled WGS sequence"/>
</dbReference>
<dbReference type="STRING" id="1392247.A0A3N4KX60"/>
<evidence type="ECO:0000256" key="2">
    <source>
        <dbReference type="SAM" id="MobiDB-lite"/>
    </source>
</evidence>
<reference evidence="3 4" key="1">
    <citation type="journal article" date="2018" name="Nat. Ecol. Evol.">
        <title>Pezizomycetes genomes reveal the molecular basis of ectomycorrhizal truffle lifestyle.</title>
        <authorList>
            <person name="Murat C."/>
            <person name="Payen T."/>
            <person name="Noel B."/>
            <person name="Kuo A."/>
            <person name="Morin E."/>
            <person name="Chen J."/>
            <person name="Kohler A."/>
            <person name="Krizsan K."/>
            <person name="Balestrini R."/>
            <person name="Da Silva C."/>
            <person name="Montanini B."/>
            <person name="Hainaut M."/>
            <person name="Levati E."/>
            <person name="Barry K.W."/>
            <person name="Belfiori B."/>
            <person name="Cichocki N."/>
            <person name="Clum A."/>
            <person name="Dockter R.B."/>
            <person name="Fauchery L."/>
            <person name="Guy J."/>
            <person name="Iotti M."/>
            <person name="Le Tacon F."/>
            <person name="Lindquist E.A."/>
            <person name="Lipzen A."/>
            <person name="Malagnac F."/>
            <person name="Mello A."/>
            <person name="Molinier V."/>
            <person name="Miyauchi S."/>
            <person name="Poulain J."/>
            <person name="Riccioni C."/>
            <person name="Rubini A."/>
            <person name="Sitrit Y."/>
            <person name="Splivallo R."/>
            <person name="Traeger S."/>
            <person name="Wang M."/>
            <person name="Zifcakova L."/>
            <person name="Wipf D."/>
            <person name="Zambonelli A."/>
            <person name="Paolocci F."/>
            <person name="Nowrousian M."/>
            <person name="Ottonello S."/>
            <person name="Baldrian P."/>
            <person name="Spatafora J.W."/>
            <person name="Henrissat B."/>
            <person name="Nagy L.G."/>
            <person name="Aury J.M."/>
            <person name="Wincker P."/>
            <person name="Grigoriev I.V."/>
            <person name="Bonfante P."/>
            <person name="Martin F.M."/>
        </authorList>
    </citation>
    <scope>NUCLEOTIDE SEQUENCE [LARGE SCALE GENOMIC DNA]</scope>
    <source>
        <strain evidence="3 4">CCBAS932</strain>
    </source>
</reference>
<feature type="compositionally biased region" description="Polar residues" evidence="2">
    <location>
        <begin position="269"/>
        <end position="280"/>
    </location>
</feature>
<feature type="compositionally biased region" description="Acidic residues" evidence="2">
    <location>
        <begin position="25"/>
        <end position="43"/>
    </location>
</feature>
<evidence type="ECO:0000313" key="4">
    <source>
        <dbReference type="Proteomes" id="UP000277580"/>
    </source>
</evidence>
<feature type="region of interest" description="Disordered" evidence="2">
    <location>
        <begin position="242"/>
        <end position="326"/>
    </location>
</feature>
<feature type="compositionally biased region" description="Basic and acidic residues" evidence="2">
    <location>
        <begin position="172"/>
        <end position="183"/>
    </location>
</feature>
<feature type="compositionally biased region" description="Basic and acidic residues" evidence="2">
    <location>
        <begin position="145"/>
        <end position="160"/>
    </location>
</feature>
<feature type="coiled-coil region" evidence="1">
    <location>
        <begin position="361"/>
        <end position="424"/>
    </location>
</feature>
<dbReference type="OrthoDB" id="5500379at2759"/>
<gene>
    <name evidence="3" type="ORF">P167DRAFT_543409</name>
</gene>
<feature type="region of interest" description="Disordered" evidence="2">
    <location>
        <begin position="137"/>
        <end position="203"/>
    </location>
</feature>
<feature type="region of interest" description="Disordered" evidence="2">
    <location>
        <begin position="1"/>
        <end position="44"/>
    </location>
</feature>
<organism evidence="3 4">
    <name type="scientific">Morchella conica CCBAS932</name>
    <dbReference type="NCBI Taxonomy" id="1392247"/>
    <lineage>
        <taxon>Eukaryota</taxon>
        <taxon>Fungi</taxon>
        <taxon>Dikarya</taxon>
        <taxon>Ascomycota</taxon>
        <taxon>Pezizomycotina</taxon>
        <taxon>Pezizomycetes</taxon>
        <taxon>Pezizales</taxon>
        <taxon>Morchellaceae</taxon>
        <taxon>Morchella</taxon>
    </lineage>
</organism>
<protein>
    <submittedName>
        <fullName evidence="3">Uncharacterized protein</fullName>
    </submittedName>
</protein>
<keyword evidence="4" id="KW-1185">Reference proteome</keyword>
<sequence length="634" mass="73749">MLHIDEFSDFEGTPKPEEKEQVEVKEEEEDEKMADEEEEENDYPVEVRSVQKGKEKAIESDISQAVEESEMGWTELDLYDRIELAVEAIREYRVSIINETAYENPEVDMEATKDMVDVPRDQDPAMMYEAAMDVIEEGGGKKRNRHEEDQSHRETRKEIRQGLMASKHAPTRTKEEREQRETRQLTPITISSQSSRRSTPVLEELKKEKLPDWAVAMIDTIKVLQKKVARLEGEKLAAVRVKERRGMRTEKPTRRENKRPDSNRRKEAQSANENKNQPKSTIGEVKGWAASGANLTSIGGKKPEQNFSTRGKEDWKKIGEDRRKKQLKRIAKRREKARKKEIIVEVRKDDSNQASSEQQPLKTAEELIRKLGLDKEQVEKIMIISDEAGTPKTLRVVFKSEEAAEKALKEKKEDTELRKRLEIKRKEEDWAGIVVYGVDTQWEDKLEELKIHIEKEKIILMKNPHWMTKDDTRKTGKKDLVIHVVTRKPSETIRGIKLSDGYTYSSKDIKEHHTREYIARGAAKELQCTTCCKFGHWWAMCRAKRARCGICGKEGHRTDQHKCDEETCISKGWCKNHRQFLKCANCKELHRARSKWCKERENWFMMSIGMEPEKKENKGGESSTVKEIKKSENA</sequence>